<dbReference type="GO" id="GO:0016740">
    <property type="term" value="F:transferase activity"/>
    <property type="evidence" value="ECO:0007669"/>
    <property type="project" value="UniProtKB-KW"/>
</dbReference>
<dbReference type="InterPro" id="IPR042099">
    <property type="entry name" value="ANL_N_sf"/>
</dbReference>
<dbReference type="InterPro" id="IPR007534">
    <property type="entry name" value="LuxE"/>
</dbReference>
<dbReference type="Pfam" id="PF04443">
    <property type="entry name" value="LuxE"/>
    <property type="match status" value="1"/>
</dbReference>
<proteinExistence type="predicted"/>
<dbReference type="SUPFAM" id="SSF56801">
    <property type="entry name" value="Acetyl-CoA synthetase-like"/>
    <property type="match status" value="1"/>
</dbReference>
<evidence type="ECO:0000313" key="3">
    <source>
        <dbReference type="Proteomes" id="UP001595818"/>
    </source>
</evidence>
<feature type="domain" description="Acyl-protein synthetase LuxE" evidence="1">
    <location>
        <begin position="162"/>
        <end position="329"/>
    </location>
</feature>
<dbReference type="Gene3D" id="3.40.50.12780">
    <property type="entry name" value="N-terminal domain of ligase-like"/>
    <property type="match status" value="1"/>
</dbReference>
<dbReference type="RefSeq" id="WP_377066744.1">
    <property type="nucleotide sequence ID" value="NZ_JBHSJJ010000012.1"/>
</dbReference>
<evidence type="ECO:0000259" key="1">
    <source>
        <dbReference type="Pfam" id="PF04443"/>
    </source>
</evidence>
<sequence>MKYFKSFSDKIKTGQVGDFEGTTLELFRYQAEKNPVYRSYIKARGVDAKGIKRIVDIPFLPVSFFKTHQVVTGTSADFPVVYTSSGTTGTVNSRHYVWSEDFYLAHAARVFEAHYGSLDQYHVLALLPSYLERQGSSLVAMVDHFIKKSQSAESGFYLYDHEALLEKLDRLREGQKKILLIGVTFALLDLAEKAARLPANPNLIIMETGGMKGRRREMIREEVHDVLKSAFGAEQIHSEYGMTEMMSQAYSKGEGIYTKSAWVGVYIRDTHDPFNLESRKSGGINVVDLANFHSCAFIETQDLGTVHADGSFKVLGRMDNSEIRGCNLMAN</sequence>
<reference evidence="3" key="1">
    <citation type="journal article" date="2019" name="Int. J. Syst. Evol. Microbiol.">
        <title>The Global Catalogue of Microorganisms (GCM) 10K type strain sequencing project: providing services to taxonomists for standard genome sequencing and annotation.</title>
        <authorList>
            <consortium name="The Broad Institute Genomics Platform"/>
            <consortium name="The Broad Institute Genome Sequencing Center for Infectious Disease"/>
            <person name="Wu L."/>
            <person name="Ma J."/>
        </authorList>
    </citation>
    <scope>NUCLEOTIDE SEQUENCE [LARGE SCALE GENOMIC DNA]</scope>
    <source>
        <strain evidence="3">CGMCC 4.7466</strain>
    </source>
</reference>
<dbReference type="Proteomes" id="UP001595818">
    <property type="component" value="Unassembled WGS sequence"/>
</dbReference>
<keyword evidence="2" id="KW-0808">Transferase</keyword>
<gene>
    <name evidence="2" type="ORF">ACFPFU_18320</name>
</gene>
<keyword evidence="3" id="KW-1185">Reference proteome</keyword>
<name>A0ABV9T4J2_9BACT</name>
<dbReference type="EMBL" id="JBHSJJ010000012">
    <property type="protein sequence ID" value="MFC4873663.1"/>
    <property type="molecule type" value="Genomic_DNA"/>
</dbReference>
<protein>
    <submittedName>
        <fullName evidence="2">Acyl transferase</fullName>
    </submittedName>
</protein>
<comment type="caution">
    <text evidence="2">The sequence shown here is derived from an EMBL/GenBank/DDBJ whole genome shotgun (WGS) entry which is preliminary data.</text>
</comment>
<evidence type="ECO:0000313" key="2">
    <source>
        <dbReference type="EMBL" id="MFC4873663.1"/>
    </source>
</evidence>
<accession>A0ABV9T4J2</accession>
<organism evidence="2 3">
    <name type="scientific">Negadavirga shengliensis</name>
    <dbReference type="NCBI Taxonomy" id="1389218"/>
    <lineage>
        <taxon>Bacteria</taxon>
        <taxon>Pseudomonadati</taxon>
        <taxon>Bacteroidota</taxon>
        <taxon>Cytophagia</taxon>
        <taxon>Cytophagales</taxon>
        <taxon>Cyclobacteriaceae</taxon>
        <taxon>Negadavirga</taxon>
    </lineage>
</organism>